<protein>
    <submittedName>
        <fullName evidence="1">Esterase</fullName>
    </submittedName>
</protein>
<dbReference type="InterPro" id="IPR029058">
    <property type="entry name" value="AB_hydrolase_fold"/>
</dbReference>
<dbReference type="InterPro" id="IPR000801">
    <property type="entry name" value="Esterase-like"/>
</dbReference>
<dbReference type="SUPFAM" id="SSF53474">
    <property type="entry name" value="alpha/beta-Hydrolases"/>
    <property type="match status" value="1"/>
</dbReference>
<dbReference type="Pfam" id="PF00756">
    <property type="entry name" value="Esterase"/>
    <property type="match status" value="1"/>
</dbReference>
<dbReference type="Proteomes" id="UP000000845">
    <property type="component" value="Chromosome"/>
</dbReference>
<keyword evidence="2" id="KW-1185">Reference proteome</keyword>
<dbReference type="GO" id="GO:0016747">
    <property type="term" value="F:acyltransferase activity, transferring groups other than amino-acyl groups"/>
    <property type="evidence" value="ECO:0007669"/>
    <property type="project" value="TreeGrafter"/>
</dbReference>
<dbReference type="RefSeq" id="WP_012861436.1">
    <property type="nucleotide sequence ID" value="NC_013517.1"/>
</dbReference>
<dbReference type="eggNOG" id="COG0627">
    <property type="taxonomic scope" value="Bacteria"/>
</dbReference>
<reference evidence="1 2" key="2">
    <citation type="journal article" date="2010" name="Stand. Genomic Sci.">
        <title>Complete genome sequence of Sebaldella termitidis type strain (NCTC 11300).</title>
        <authorList>
            <person name="Harmon-Smith M."/>
            <person name="Celia L."/>
            <person name="Chertkov O."/>
            <person name="Lapidus A."/>
            <person name="Copeland A."/>
            <person name="Glavina Del Rio T."/>
            <person name="Nolan M."/>
            <person name="Lucas S."/>
            <person name="Tice H."/>
            <person name="Cheng J.F."/>
            <person name="Han C."/>
            <person name="Detter J.C."/>
            <person name="Bruce D."/>
            <person name="Goodwin L."/>
            <person name="Pitluck S."/>
            <person name="Pati A."/>
            <person name="Liolios K."/>
            <person name="Ivanova N."/>
            <person name="Mavromatis K."/>
            <person name="Mikhailova N."/>
            <person name="Chen A."/>
            <person name="Palaniappan K."/>
            <person name="Land M."/>
            <person name="Hauser L."/>
            <person name="Chang Y.J."/>
            <person name="Jeffries C.D."/>
            <person name="Brettin T."/>
            <person name="Goker M."/>
            <person name="Beck B."/>
            <person name="Bristow J."/>
            <person name="Eisen J.A."/>
            <person name="Markowitz V."/>
            <person name="Hugenholtz P."/>
            <person name="Kyrpides N.C."/>
            <person name="Klenk H.P."/>
            <person name="Chen F."/>
        </authorList>
    </citation>
    <scope>NUCLEOTIDE SEQUENCE [LARGE SCALE GENOMIC DNA]</scope>
    <source>
        <strain evidence="2">ATCC 33386 / NCTC 11300</strain>
    </source>
</reference>
<dbReference type="STRING" id="526218.Sterm_1987"/>
<dbReference type="EMBL" id="CP001739">
    <property type="protein sequence ID" value="ACZ08842.1"/>
    <property type="molecule type" value="Genomic_DNA"/>
</dbReference>
<dbReference type="PANTHER" id="PTHR48098">
    <property type="entry name" value="ENTEROCHELIN ESTERASE-RELATED"/>
    <property type="match status" value="1"/>
</dbReference>
<evidence type="ECO:0000313" key="1">
    <source>
        <dbReference type="EMBL" id="ACZ08842.1"/>
    </source>
</evidence>
<evidence type="ECO:0000313" key="2">
    <source>
        <dbReference type="Proteomes" id="UP000000845"/>
    </source>
</evidence>
<dbReference type="AlphaFoldDB" id="D1AJF4"/>
<dbReference type="KEGG" id="str:Sterm_1987"/>
<gene>
    <name evidence="1" type="ordered locus">Sterm_1987</name>
</gene>
<dbReference type="Gene3D" id="3.40.50.1820">
    <property type="entry name" value="alpha/beta hydrolase"/>
    <property type="match status" value="1"/>
</dbReference>
<dbReference type="HOGENOM" id="CLU_037618_3_1_0"/>
<dbReference type="PANTHER" id="PTHR48098:SF1">
    <property type="entry name" value="DIACYLGLYCEROL ACYLTRANSFERASE_MYCOLYLTRANSFERASE AG85A"/>
    <property type="match status" value="1"/>
</dbReference>
<proteinExistence type="predicted"/>
<dbReference type="ESTHER" id="sebte-d1ajf4">
    <property type="family name" value="A85-EsteraseD-FGH"/>
</dbReference>
<accession>D1AJF4</accession>
<sequence length="270" mass="30749">MKKFSFIRIMVFFILSAVIFTYESKVVSIPSRAMGKSYKTTVVTPDEYKNSSKNFPVVYLLHGWSGDNTDWVKQTPVEELADKYGVILVAPDGDYDKWYIDSKINKNSKFSTFVGKEIVEYIDKNYQTIAKKEGRAVTGLSMGGFGALYLTIKHPDTFGSVGSMSGGVDPKNFKNNWGINKVIDPSKSGESWDDYTISTLSSEFLNQNVNIIIDCGINDFFIESNRDLHKKLLGMNIPHDYVERPGGHTWEYWANSINYQMLFFVKHFPK</sequence>
<name>D1AJF4_SEBTE</name>
<dbReference type="InterPro" id="IPR050583">
    <property type="entry name" value="Mycobacterial_A85_antigen"/>
</dbReference>
<reference evidence="2" key="1">
    <citation type="submission" date="2009-09" db="EMBL/GenBank/DDBJ databases">
        <title>The complete chromosome of Sebaldella termitidis ATCC 33386.</title>
        <authorList>
            <consortium name="US DOE Joint Genome Institute (JGI-PGF)"/>
            <person name="Lucas S."/>
            <person name="Copeland A."/>
            <person name="Lapidus A."/>
            <person name="Glavina del Rio T."/>
            <person name="Dalin E."/>
            <person name="Tice H."/>
            <person name="Bruce D."/>
            <person name="Goodwin L."/>
            <person name="Pitluck S."/>
            <person name="Kyrpides N."/>
            <person name="Mavromatis K."/>
            <person name="Ivanova N."/>
            <person name="Mikhailova N."/>
            <person name="Sims D."/>
            <person name="Meincke L."/>
            <person name="Brettin T."/>
            <person name="Detter J.C."/>
            <person name="Han C."/>
            <person name="Larimer F."/>
            <person name="Land M."/>
            <person name="Hauser L."/>
            <person name="Markowitz V."/>
            <person name="Cheng J.F."/>
            <person name="Hugenholtz P."/>
            <person name="Woyke T."/>
            <person name="Wu D."/>
            <person name="Eisen J.A."/>
        </authorList>
    </citation>
    <scope>NUCLEOTIDE SEQUENCE [LARGE SCALE GENOMIC DNA]</scope>
    <source>
        <strain evidence="2">ATCC 33386 / NCTC 11300</strain>
    </source>
</reference>
<organism evidence="1 2">
    <name type="scientific">Sebaldella termitidis (strain ATCC 33386 / NCTC 11300)</name>
    <dbReference type="NCBI Taxonomy" id="526218"/>
    <lineage>
        <taxon>Bacteria</taxon>
        <taxon>Fusobacteriati</taxon>
        <taxon>Fusobacteriota</taxon>
        <taxon>Fusobacteriia</taxon>
        <taxon>Fusobacteriales</taxon>
        <taxon>Leptotrichiaceae</taxon>
        <taxon>Sebaldella</taxon>
    </lineage>
</organism>